<dbReference type="InterPro" id="IPR045318">
    <property type="entry name" value="EZH1/2-like"/>
</dbReference>
<protein>
    <recommendedName>
        <fullName evidence="12">SET domain-containing protein</fullName>
    </recommendedName>
</protein>
<dbReference type="InterPro" id="IPR041355">
    <property type="entry name" value="Pre-SET_CXC"/>
</dbReference>
<dbReference type="PROSITE" id="PS50280">
    <property type="entry name" value="SET"/>
    <property type="match status" value="1"/>
</dbReference>
<dbReference type="STRING" id="703135.A0A2A9NMP3"/>
<dbReference type="SMART" id="SM00317">
    <property type="entry name" value="SET"/>
    <property type="match status" value="1"/>
</dbReference>
<dbReference type="SUPFAM" id="SSF82199">
    <property type="entry name" value="SET domain"/>
    <property type="match status" value="1"/>
</dbReference>
<reference evidence="10 11" key="1">
    <citation type="submission" date="2014-02" db="EMBL/GenBank/DDBJ databases">
        <title>Transposable element dynamics among asymbiotic and ectomycorrhizal Amanita fungi.</title>
        <authorList>
            <consortium name="DOE Joint Genome Institute"/>
            <person name="Hess J."/>
            <person name="Skrede I."/>
            <person name="Wolfe B."/>
            <person name="LaButti K."/>
            <person name="Ohm R.A."/>
            <person name="Grigoriev I.V."/>
            <person name="Pringle A."/>
        </authorList>
    </citation>
    <scope>NUCLEOTIDE SEQUENCE [LARGE SCALE GENOMIC DNA]</scope>
    <source>
        <strain evidence="10 11">SKay4041</strain>
    </source>
</reference>
<dbReference type="GO" id="GO:0035098">
    <property type="term" value="C:ESC/E(Z) complex"/>
    <property type="evidence" value="ECO:0007669"/>
    <property type="project" value="TreeGrafter"/>
</dbReference>
<evidence type="ECO:0000313" key="10">
    <source>
        <dbReference type="EMBL" id="PFH51358.1"/>
    </source>
</evidence>
<feature type="domain" description="CXC" evidence="9">
    <location>
        <begin position="282"/>
        <end position="392"/>
    </location>
</feature>
<keyword evidence="3" id="KW-0949">S-adenosyl-L-methionine</keyword>
<name>A0A2A9NMP3_9AGAR</name>
<evidence type="ECO:0000256" key="2">
    <source>
        <dbReference type="ARBA" id="ARBA00022679"/>
    </source>
</evidence>
<dbReference type="AlphaFoldDB" id="A0A2A9NMP3"/>
<evidence type="ECO:0008006" key="12">
    <source>
        <dbReference type="Google" id="ProtNLM"/>
    </source>
</evidence>
<feature type="domain" description="SET" evidence="8">
    <location>
        <begin position="399"/>
        <end position="514"/>
    </location>
</feature>
<dbReference type="InterPro" id="IPR001214">
    <property type="entry name" value="SET_dom"/>
</dbReference>
<evidence type="ECO:0000256" key="5">
    <source>
        <dbReference type="ARBA" id="ARBA00023163"/>
    </source>
</evidence>
<dbReference type="Proteomes" id="UP000242287">
    <property type="component" value="Unassembled WGS sequence"/>
</dbReference>
<dbReference type="PANTHER" id="PTHR45747:SF4">
    <property type="entry name" value="HISTONE-LYSINE N-METHYLTRANSFERASE E(Z)"/>
    <property type="match status" value="1"/>
</dbReference>
<dbReference type="CDD" id="cd10519">
    <property type="entry name" value="SET_EZH"/>
    <property type="match status" value="1"/>
</dbReference>
<evidence type="ECO:0000313" key="11">
    <source>
        <dbReference type="Proteomes" id="UP000242287"/>
    </source>
</evidence>
<dbReference type="PANTHER" id="PTHR45747">
    <property type="entry name" value="HISTONE-LYSINE N-METHYLTRANSFERASE E(Z)"/>
    <property type="match status" value="1"/>
</dbReference>
<accession>A0A2A9NMP3</accession>
<organism evidence="10 11">
    <name type="scientific">Amanita thiersii Skay4041</name>
    <dbReference type="NCBI Taxonomy" id="703135"/>
    <lineage>
        <taxon>Eukaryota</taxon>
        <taxon>Fungi</taxon>
        <taxon>Dikarya</taxon>
        <taxon>Basidiomycota</taxon>
        <taxon>Agaricomycotina</taxon>
        <taxon>Agaricomycetes</taxon>
        <taxon>Agaricomycetidae</taxon>
        <taxon>Agaricales</taxon>
        <taxon>Pluteineae</taxon>
        <taxon>Amanitaceae</taxon>
        <taxon>Amanita</taxon>
    </lineage>
</organism>
<proteinExistence type="predicted"/>
<keyword evidence="11" id="KW-1185">Reference proteome</keyword>
<dbReference type="GO" id="GO:0032259">
    <property type="term" value="P:methylation"/>
    <property type="evidence" value="ECO:0007669"/>
    <property type="project" value="UniProtKB-KW"/>
</dbReference>
<evidence type="ECO:0000256" key="6">
    <source>
        <dbReference type="ARBA" id="ARBA00048568"/>
    </source>
</evidence>
<dbReference type="Pfam" id="PF00856">
    <property type="entry name" value="SET"/>
    <property type="match status" value="1"/>
</dbReference>
<dbReference type="OrthoDB" id="6141102at2759"/>
<dbReference type="Pfam" id="PF18264">
    <property type="entry name" value="preSET_CXC"/>
    <property type="match status" value="1"/>
</dbReference>
<evidence type="ECO:0000256" key="1">
    <source>
        <dbReference type="ARBA" id="ARBA00022603"/>
    </source>
</evidence>
<sequence>MAVASCNNVNIKFPGDLTPCPTYEACTSLGQNILLGDDSADMSFIPYADDPGFDLVPHLEDYQSFSWQETTRDPDLEVIVIETAKRLQSRHGLSLKQIDEIEDPHLPLHPLQRGLGENGIIVNCHNRDFPPWPNGPSYPLDLYNPIYEGKGLKFKQKNMLQYFCPRRSCITSYCFIHLEHEGTTIHIPKRVPPLIKDDMLEAAIQHFCGQKCFLLGNSHSELEPSAEWTVTDQERLDILMKYTPDMAPCSLASICQKACNKVYQRRTQSQSDPIEKQIRHPLCSSTLQFSGMTSYYTEWNTPCFHDGPCTKESGCQCFQNKAYCESYCHCEQTCPQRFPGCRCTSNSRSKTICNVEKCLCYHNNRECDPDFCRNCGASLFIDTNVNTCRNVAMQMGYTKQTSVQKTKWGYGLYLEEPVKRKELIAEYIGELIYTPTAMSRGLLAHHRGRNYLFTLNDTVSIDSTYAGNTTRYINHSEDNPNCLAKILIVNGEHRIGIFAEQDIDTGEELFLDYGPEFFLQEPGAQQRSGPEGNNFADGPGPTPGPENITIWPVQDHSSDETYDDGEGTENHISE</sequence>
<dbReference type="InterPro" id="IPR026489">
    <property type="entry name" value="CXC_dom"/>
</dbReference>
<comment type="catalytic activity">
    <reaction evidence="6">
        <text>L-lysyl(27)-[histone H3] + 3 S-adenosyl-L-methionine = N(6),N(6),N(6)-trimethyl-L-lysyl(27)-[histone H3] + 3 S-adenosyl-L-homocysteine + 3 H(+)</text>
        <dbReference type="Rhea" id="RHEA:60292"/>
        <dbReference type="Rhea" id="RHEA-COMP:15535"/>
        <dbReference type="Rhea" id="RHEA-COMP:15548"/>
        <dbReference type="ChEBI" id="CHEBI:15378"/>
        <dbReference type="ChEBI" id="CHEBI:29969"/>
        <dbReference type="ChEBI" id="CHEBI:57856"/>
        <dbReference type="ChEBI" id="CHEBI:59789"/>
        <dbReference type="ChEBI" id="CHEBI:61961"/>
        <dbReference type="EC" id="2.1.1.356"/>
    </reaction>
</comment>
<dbReference type="InterPro" id="IPR046341">
    <property type="entry name" value="SET_dom_sf"/>
</dbReference>
<dbReference type="EMBL" id="KZ301988">
    <property type="protein sequence ID" value="PFH51358.1"/>
    <property type="molecule type" value="Genomic_DNA"/>
</dbReference>
<dbReference type="GO" id="GO:0140951">
    <property type="term" value="F:histone H3K27 trimethyltransferase activity"/>
    <property type="evidence" value="ECO:0007669"/>
    <property type="project" value="UniProtKB-EC"/>
</dbReference>
<evidence type="ECO:0000259" key="8">
    <source>
        <dbReference type="PROSITE" id="PS50280"/>
    </source>
</evidence>
<gene>
    <name evidence="10" type="ORF">AMATHDRAFT_142730</name>
</gene>
<keyword evidence="5" id="KW-0804">Transcription</keyword>
<dbReference type="GO" id="GO:0003682">
    <property type="term" value="F:chromatin binding"/>
    <property type="evidence" value="ECO:0007669"/>
    <property type="project" value="TreeGrafter"/>
</dbReference>
<dbReference type="Gene3D" id="2.170.270.10">
    <property type="entry name" value="SET domain"/>
    <property type="match status" value="1"/>
</dbReference>
<keyword evidence="2" id="KW-0808">Transferase</keyword>
<evidence type="ECO:0000256" key="3">
    <source>
        <dbReference type="ARBA" id="ARBA00022691"/>
    </source>
</evidence>
<dbReference type="GO" id="GO:0031507">
    <property type="term" value="P:heterochromatin formation"/>
    <property type="evidence" value="ECO:0007669"/>
    <property type="project" value="TreeGrafter"/>
</dbReference>
<keyword evidence="4" id="KW-0805">Transcription regulation</keyword>
<evidence type="ECO:0000256" key="4">
    <source>
        <dbReference type="ARBA" id="ARBA00023015"/>
    </source>
</evidence>
<feature type="region of interest" description="Disordered" evidence="7">
    <location>
        <begin position="521"/>
        <end position="574"/>
    </location>
</feature>
<evidence type="ECO:0000256" key="7">
    <source>
        <dbReference type="SAM" id="MobiDB-lite"/>
    </source>
</evidence>
<evidence type="ECO:0000259" key="9">
    <source>
        <dbReference type="PROSITE" id="PS51633"/>
    </source>
</evidence>
<dbReference type="PROSITE" id="PS51633">
    <property type="entry name" value="CXC"/>
    <property type="match status" value="1"/>
</dbReference>
<keyword evidence="1" id="KW-0489">Methyltransferase</keyword>